<dbReference type="CDD" id="cd08071">
    <property type="entry name" value="MPN_DUF2466"/>
    <property type="match status" value="1"/>
</dbReference>
<dbReference type="Pfam" id="PF04002">
    <property type="entry name" value="RadC"/>
    <property type="match status" value="1"/>
</dbReference>
<dbReference type="OrthoDB" id="9804482at2"/>
<name>A0A1M5P777_9FIRM</name>
<feature type="domain" description="MPN" evidence="8">
    <location>
        <begin position="115"/>
        <end position="237"/>
    </location>
</feature>
<accession>A0A1M5P777</accession>
<dbReference type="SUPFAM" id="SSF47781">
    <property type="entry name" value="RuvA domain 2-like"/>
    <property type="match status" value="1"/>
</dbReference>
<dbReference type="Gene3D" id="3.40.140.10">
    <property type="entry name" value="Cytidine Deaminase, domain 2"/>
    <property type="match status" value="1"/>
</dbReference>
<dbReference type="GO" id="GO:0046872">
    <property type="term" value="F:metal ion binding"/>
    <property type="evidence" value="ECO:0007669"/>
    <property type="project" value="UniProtKB-KW"/>
</dbReference>
<dbReference type="GO" id="GO:0008237">
    <property type="term" value="F:metallopeptidase activity"/>
    <property type="evidence" value="ECO:0007669"/>
    <property type="project" value="UniProtKB-KW"/>
</dbReference>
<reference evidence="10" key="1">
    <citation type="submission" date="2016-11" db="EMBL/GenBank/DDBJ databases">
        <authorList>
            <person name="Varghese N."/>
            <person name="Submissions S."/>
        </authorList>
    </citation>
    <scope>NUCLEOTIDE SEQUENCE [LARGE SCALE GENOMIC DNA]</scope>
    <source>
        <strain evidence="10">DSM 2635</strain>
    </source>
</reference>
<sequence>MEAIWLRESLNTNKTVKDMALNERPREKMIVKGEKSLSNSELLAIILRTGTKNKNAIELASHIINRDIQGIRHLQEMTVEELCTIDGVGVSKATQIKAALELGVRIASYKPMKFKVTNPWDIYKYYMEGLRYLKKEVFKIVLLNTKNEIISDIDISIGTLNSSLVHPREVFREAIKRSANKIILMHNHPSGSVEPSREDKNITSRLIECGKIVGIDIIDHIIIGDGVYFSFKENMII</sequence>
<evidence type="ECO:0000256" key="7">
    <source>
        <dbReference type="RuleBase" id="RU003797"/>
    </source>
</evidence>
<organism evidence="9 10">
    <name type="scientific">Asaccharospora irregularis DSM 2635</name>
    <dbReference type="NCBI Taxonomy" id="1121321"/>
    <lineage>
        <taxon>Bacteria</taxon>
        <taxon>Bacillati</taxon>
        <taxon>Bacillota</taxon>
        <taxon>Clostridia</taxon>
        <taxon>Peptostreptococcales</taxon>
        <taxon>Peptostreptococcaceae</taxon>
        <taxon>Asaccharospora</taxon>
    </lineage>
</organism>
<keyword evidence="10" id="KW-1185">Reference proteome</keyword>
<dbReference type="NCBIfam" id="NF000642">
    <property type="entry name" value="PRK00024.1"/>
    <property type="match status" value="1"/>
</dbReference>
<evidence type="ECO:0000256" key="5">
    <source>
        <dbReference type="ARBA" id="ARBA00022833"/>
    </source>
</evidence>
<dbReference type="InterPro" id="IPR001405">
    <property type="entry name" value="UPF0758"/>
</dbReference>
<keyword evidence="5" id="KW-0862">Zinc</keyword>
<dbReference type="Pfam" id="PF20582">
    <property type="entry name" value="UPF0758_N"/>
    <property type="match status" value="1"/>
</dbReference>
<evidence type="ECO:0000313" key="10">
    <source>
        <dbReference type="Proteomes" id="UP000243255"/>
    </source>
</evidence>
<dbReference type="EMBL" id="FQWX01000013">
    <property type="protein sequence ID" value="SHG97537.1"/>
    <property type="molecule type" value="Genomic_DNA"/>
</dbReference>
<dbReference type="PROSITE" id="PS50249">
    <property type="entry name" value="MPN"/>
    <property type="match status" value="1"/>
</dbReference>
<dbReference type="PANTHER" id="PTHR30471">
    <property type="entry name" value="DNA REPAIR PROTEIN RADC"/>
    <property type="match status" value="1"/>
</dbReference>
<evidence type="ECO:0000256" key="2">
    <source>
        <dbReference type="ARBA" id="ARBA00022670"/>
    </source>
</evidence>
<dbReference type="PROSITE" id="PS01302">
    <property type="entry name" value="UPF0758"/>
    <property type="match status" value="1"/>
</dbReference>
<proteinExistence type="inferred from homology"/>
<dbReference type="Proteomes" id="UP000243255">
    <property type="component" value="Unassembled WGS sequence"/>
</dbReference>
<dbReference type="InterPro" id="IPR037518">
    <property type="entry name" value="MPN"/>
</dbReference>
<gene>
    <name evidence="9" type="ORF">SAMN04488530_11320</name>
</gene>
<keyword evidence="3" id="KW-0479">Metal-binding</keyword>
<dbReference type="PANTHER" id="PTHR30471:SF3">
    <property type="entry name" value="UPF0758 PROTEIN YEES-RELATED"/>
    <property type="match status" value="1"/>
</dbReference>
<evidence type="ECO:0000313" key="9">
    <source>
        <dbReference type="EMBL" id="SHG97537.1"/>
    </source>
</evidence>
<dbReference type="InterPro" id="IPR025657">
    <property type="entry name" value="RadC_JAB"/>
</dbReference>
<dbReference type="NCBIfam" id="TIGR00608">
    <property type="entry name" value="radc"/>
    <property type="match status" value="1"/>
</dbReference>
<dbReference type="InterPro" id="IPR020891">
    <property type="entry name" value="UPF0758_CS"/>
</dbReference>
<dbReference type="STRING" id="1121321.SAMN04488530_11320"/>
<evidence type="ECO:0000259" key="8">
    <source>
        <dbReference type="PROSITE" id="PS50249"/>
    </source>
</evidence>
<dbReference type="InterPro" id="IPR010994">
    <property type="entry name" value="RuvA_2-like"/>
</dbReference>
<keyword evidence="4" id="KW-0378">Hydrolase</keyword>
<protein>
    <submittedName>
        <fullName evidence="9">DNA replication and repair protein RadC</fullName>
    </submittedName>
</protein>
<evidence type="ECO:0000256" key="3">
    <source>
        <dbReference type="ARBA" id="ARBA00022723"/>
    </source>
</evidence>
<dbReference type="GO" id="GO:0006508">
    <property type="term" value="P:proteolysis"/>
    <property type="evidence" value="ECO:0007669"/>
    <property type="project" value="UniProtKB-KW"/>
</dbReference>
<comment type="similarity">
    <text evidence="1 7">Belongs to the UPF0758 family.</text>
</comment>
<keyword evidence="6" id="KW-0482">Metalloprotease</keyword>
<evidence type="ECO:0000256" key="4">
    <source>
        <dbReference type="ARBA" id="ARBA00022801"/>
    </source>
</evidence>
<dbReference type="AlphaFoldDB" id="A0A1M5P777"/>
<dbReference type="InterPro" id="IPR046778">
    <property type="entry name" value="UPF0758_N"/>
</dbReference>
<evidence type="ECO:0000256" key="6">
    <source>
        <dbReference type="ARBA" id="ARBA00023049"/>
    </source>
</evidence>
<evidence type="ECO:0000256" key="1">
    <source>
        <dbReference type="ARBA" id="ARBA00010243"/>
    </source>
</evidence>
<keyword evidence="2" id="KW-0645">Protease</keyword>